<sequence>MSSGDIYFDDVELGDEIGPLTRSVSSEQVIGFVSVRDPNPSLSRFTSDKAARSEGLPGAIVPGAMNIAMMSQIVTGWSSTVSLKKIDVVFRQMVPHNEPLTLSGIVTDKDETGGSTSLECDIVMENREGVKLVIGHAEFTLPSRPQ</sequence>
<organism evidence="1">
    <name type="scientific">marine metagenome</name>
    <dbReference type="NCBI Taxonomy" id="408172"/>
    <lineage>
        <taxon>unclassified sequences</taxon>
        <taxon>metagenomes</taxon>
        <taxon>ecological metagenomes</taxon>
    </lineage>
</organism>
<dbReference type="Gene3D" id="3.10.129.10">
    <property type="entry name" value="Hotdog Thioesterase"/>
    <property type="match status" value="1"/>
</dbReference>
<dbReference type="EMBL" id="UINC01012099">
    <property type="protein sequence ID" value="SVA53024.1"/>
    <property type="molecule type" value="Genomic_DNA"/>
</dbReference>
<reference evidence="1" key="1">
    <citation type="submission" date="2018-05" db="EMBL/GenBank/DDBJ databases">
        <authorList>
            <person name="Lanie J.A."/>
            <person name="Ng W.-L."/>
            <person name="Kazmierczak K.M."/>
            <person name="Andrzejewski T.M."/>
            <person name="Davidsen T.M."/>
            <person name="Wayne K.J."/>
            <person name="Tettelin H."/>
            <person name="Glass J.I."/>
            <person name="Rusch D."/>
            <person name="Podicherti R."/>
            <person name="Tsui H.-C.T."/>
            <person name="Winkler M.E."/>
        </authorList>
    </citation>
    <scope>NUCLEOTIDE SEQUENCE</scope>
</reference>
<protein>
    <submittedName>
        <fullName evidence="1">Uncharacterized protein</fullName>
    </submittedName>
</protein>
<evidence type="ECO:0000313" key="1">
    <source>
        <dbReference type="EMBL" id="SVA53024.1"/>
    </source>
</evidence>
<dbReference type="SUPFAM" id="SSF54637">
    <property type="entry name" value="Thioesterase/thiol ester dehydrase-isomerase"/>
    <property type="match status" value="1"/>
</dbReference>
<proteinExistence type="predicted"/>
<gene>
    <name evidence="1" type="ORF">METZ01_LOCUS105878</name>
</gene>
<accession>A0A381WKJ5</accession>
<name>A0A381WKJ5_9ZZZZ</name>
<dbReference type="AlphaFoldDB" id="A0A381WKJ5"/>
<dbReference type="InterPro" id="IPR029069">
    <property type="entry name" value="HotDog_dom_sf"/>
</dbReference>